<dbReference type="InterPro" id="IPR011989">
    <property type="entry name" value="ARM-like"/>
</dbReference>
<dbReference type="GO" id="GO:0005737">
    <property type="term" value="C:cytoplasm"/>
    <property type="evidence" value="ECO:0007669"/>
    <property type="project" value="UniProtKB-SubCell"/>
</dbReference>
<dbReference type="Proteomes" id="UP000193922">
    <property type="component" value="Unassembled WGS sequence"/>
</dbReference>
<dbReference type="SUPFAM" id="SSF48371">
    <property type="entry name" value="ARM repeat"/>
    <property type="match status" value="1"/>
</dbReference>
<evidence type="ECO:0000256" key="2">
    <source>
        <dbReference type="ARBA" id="ARBA00022490"/>
    </source>
</evidence>
<evidence type="ECO:0000256" key="1">
    <source>
        <dbReference type="ARBA" id="ARBA00004496"/>
    </source>
</evidence>
<dbReference type="InterPro" id="IPR016024">
    <property type="entry name" value="ARM-type_fold"/>
</dbReference>
<comment type="caution">
    <text evidence="4">The sequence shown here is derived from an EMBL/GenBank/DDBJ whole genome shotgun (WGS) entry which is preliminary data.</text>
</comment>
<dbReference type="Gene3D" id="1.25.10.10">
    <property type="entry name" value="Leucine-rich Repeat Variant"/>
    <property type="match status" value="1"/>
</dbReference>
<proteinExistence type="predicted"/>
<gene>
    <name evidence="4" type="ORF">DL89DRAFT_51290</name>
</gene>
<evidence type="ECO:0000313" key="5">
    <source>
        <dbReference type="Proteomes" id="UP000193922"/>
    </source>
</evidence>
<evidence type="ECO:0008006" key="6">
    <source>
        <dbReference type="Google" id="ProtNLM"/>
    </source>
</evidence>
<keyword evidence="2" id="KW-0963">Cytoplasm</keyword>
<evidence type="ECO:0000256" key="3">
    <source>
        <dbReference type="SAM" id="MobiDB-lite"/>
    </source>
</evidence>
<keyword evidence="5" id="KW-1185">Reference proteome</keyword>
<reference evidence="4 5" key="1">
    <citation type="submission" date="2016-07" db="EMBL/GenBank/DDBJ databases">
        <title>Pervasive Adenine N6-methylation of Active Genes in Fungi.</title>
        <authorList>
            <consortium name="DOE Joint Genome Institute"/>
            <person name="Mondo S.J."/>
            <person name="Dannebaum R.O."/>
            <person name="Kuo R.C."/>
            <person name="Labutti K."/>
            <person name="Haridas S."/>
            <person name="Kuo A."/>
            <person name="Salamov A."/>
            <person name="Ahrendt S.R."/>
            <person name="Lipzen A."/>
            <person name="Sullivan W."/>
            <person name="Andreopoulos W.B."/>
            <person name="Clum A."/>
            <person name="Lindquist E."/>
            <person name="Daum C."/>
            <person name="Ramamoorthy G.K."/>
            <person name="Gryganskyi A."/>
            <person name="Culley D."/>
            <person name="Magnuson J.K."/>
            <person name="James T.Y."/>
            <person name="O'Malley M.A."/>
            <person name="Stajich J.E."/>
            <person name="Spatafora J.W."/>
            <person name="Visel A."/>
            <person name="Grigoriev I.V."/>
        </authorList>
    </citation>
    <scope>NUCLEOTIDE SEQUENCE [LARGE SCALE GENOMIC DNA]</scope>
    <source>
        <strain evidence="4 5">ATCC 12442</strain>
    </source>
</reference>
<dbReference type="GO" id="GO:0051879">
    <property type="term" value="F:Hsp90 protein binding"/>
    <property type="evidence" value="ECO:0007669"/>
    <property type="project" value="TreeGrafter"/>
</dbReference>
<comment type="subcellular location">
    <subcellularLocation>
        <location evidence="1">Cytoplasm</location>
    </subcellularLocation>
</comment>
<protein>
    <recommendedName>
        <fullName evidence="6">ARM repeat-containing protein</fullName>
    </recommendedName>
</protein>
<dbReference type="EMBL" id="MCFD01000013">
    <property type="protein sequence ID" value="ORX67047.1"/>
    <property type="molecule type" value="Genomic_DNA"/>
</dbReference>
<organism evidence="4 5">
    <name type="scientific">Linderina pennispora</name>
    <dbReference type="NCBI Taxonomy" id="61395"/>
    <lineage>
        <taxon>Eukaryota</taxon>
        <taxon>Fungi</taxon>
        <taxon>Fungi incertae sedis</taxon>
        <taxon>Zoopagomycota</taxon>
        <taxon>Kickxellomycotina</taxon>
        <taxon>Kickxellomycetes</taxon>
        <taxon>Kickxellales</taxon>
        <taxon>Kickxellaceae</taxon>
        <taxon>Linderina</taxon>
    </lineage>
</organism>
<feature type="compositionally biased region" description="Basic and acidic residues" evidence="3">
    <location>
        <begin position="602"/>
        <end position="611"/>
    </location>
</feature>
<dbReference type="PANTHER" id="PTHR45994:SF1">
    <property type="entry name" value="FI21225P1"/>
    <property type="match status" value="1"/>
</dbReference>
<dbReference type="PANTHER" id="PTHR45994">
    <property type="entry name" value="FI21225P1"/>
    <property type="match status" value="1"/>
</dbReference>
<feature type="region of interest" description="Disordered" evidence="3">
    <location>
        <begin position="600"/>
        <end position="620"/>
    </location>
</feature>
<dbReference type="STRING" id="61395.A0A1Y1W0J6"/>
<accession>A0A1Y1W0J6</accession>
<evidence type="ECO:0000313" key="4">
    <source>
        <dbReference type="EMBL" id="ORX67047.1"/>
    </source>
</evidence>
<name>A0A1Y1W0J6_9FUNG</name>
<sequence>MWTARTWWMWSEALEARIRQKKYVLEPRDMLELLDAFHALCRGGDGEVAEEVGSCIRQALGGAGGNAAARQMLVDFAKAVAGAWEAHHSNGEFKQLACRHGAGMYASAAYALSTIAPDASVQQCLAQAFAFYIGQIWMVGSLPSAEFTQAGQGMLRLLTANKPVFLHEFASASAATRKGTVTPLERLLGILGEQSSDRRPLALLIVSQIVSAAKDPQNSSGFSDYDQSVRGAQAPPAIGSLRTSAVRVLDTLVQSTLQAERTSGLLALASLFEAGVGADLAGELWKKTGWIEDLWDQGEFDKPATQLALLRLADSSSSEIKFGTAMREYGNGLVQELARKASSKSEVERELADAAAIVLAKWSGAPAPAPAPTQQAPGTIEEIGEPPAKDMEPMQLAEIHIHRIIECASKPATDAAAAASIEKAVEALGYLCLKPALKEHVAHNTALLRGLFGFAQKSTLSSLKFSTIMLVRNLTNYKPVLTEEQKRMQQLQKLSTRAQNKAATKDDGSVRTVGDDMKEVEDEEDVLDSNPHVSQRAELVCKAGCLPVLVSAVQSKMRPSDSTKDAVAETIVSLATTQTLRGLVVQQGGVRALLSILTPDAPKAKHKEDAGLPHAYRQQR</sequence>
<dbReference type="OrthoDB" id="199930at2759"/>
<dbReference type="AlphaFoldDB" id="A0A1Y1W0J6"/>
<dbReference type="GeneID" id="63808398"/>
<dbReference type="RefSeq" id="XP_040740969.1">
    <property type="nucleotide sequence ID" value="XM_040891750.1"/>
</dbReference>